<reference evidence="4 5" key="1">
    <citation type="submission" date="2019-06" db="EMBL/GenBank/DDBJ databases">
        <title>A chromosome-scale genome assembly of the striped catfish, Pangasianodon hypophthalmus.</title>
        <authorList>
            <person name="Wen M."/>
            <person name="Zahm M."/>
            <person name="Roques C."/>
            <person name="Cabau C."/>
            <person name="Klopp C."/>
            <person name="Donnadieu C."/>
            <person name="Jouanno E."/>
            <person name="Avarre J.-C."/>
            <person name="Campet M."/>
            <person name="Ha T.T.T."/>
            <person name="Dugue R."/>
            <person name="Lampietro C."/>
            <person name="Louis A."/>
            <person name="Herpin A."/>
            <person name="Echchiki A."/>
            <person name="Berthelot C."/>
            <person name="Parey E."/>
            <person name="Roest-Crollius H."/>
            <person name="Braasch I."/>
            <person name="Postlethwait J."/>
            <person name="Bobe J."/>
            <person name="Montfort J."/>
            <person name="Bouchez O."/>
            <person name="Begum T."/>
            <person name="Schartl M."/>
            <person name="Guiguen Y."/>
        </authorList>
    </citation>
    <scope>NUCLEOTIDE SEQUENCE [LARGE SCALE GENOMIC DNA]</scope>
    <source>
        <strain evidence="4 5">Indonesia</strain>
        <tissue evidence="4">Blood</tissue>
    </source>
</reference>
<dbReference type="Proteomes" id="UP000327468">
    <property type="component" value="Chromosome 8"/>
</dbReference>
<dbReference type="GO" id="GO:0006954">
    <property type="term" value="P:inflammatory response"/>
    <property type="evidence" value="ECO:0007669"/>
    <property type="project" value="TreeGrafter"/>
</dbReference>
<evidence type="ECO:0000313" key="4">
    <source>
        <dbReference type="EMBL" id="KAB5567946.1"/>
    </source>
</evidence>
<comment type="similarity">
    <text evidence="1">Belongs to the gamma-glutamyltransferase family.</text>
</comment>
<dbReference type="GO" id="GO:0036374">
    <property type="term" value="F:glutathione hydrolase activity"/>
    <property type="evidence" value="ECO:0007669"/>
    <property type="project" value="InterPro"/>
</dbReference>
<name>A0A5N5NP00_PANHP</name>
<dbReference type="GO" id="GO:0002951">
    <property type="term" value="F:leukotriene-C(4) hydrolase"/>
    <property type="evidence" value="ECO:0007669"/>
    <property type="project" value="TreeGrafter"/>
</dbReference>
<dbReference type="PANTHER" id="PTHR11686">
    <property type="entry name" value="GAMMA GLUTAMYL TRANSPEPTIDASE"/>
    <property type="match status" value="1"/>
</dbReference>
<dbReference type="GO" id="GO:0006751">
    <property type="term" value="P:glutathione catabolic process"/>
    <property type="evidence" value="ECO:0007669"/>
    <property type="project" value="InterPro"/>
</dbReference>
<accession>A0A5N5NP00</accession>
<dbReference type="GO" id="GO:0005886">
    <property type="term" value="C:plasma membrane"/>
    <property type="evidence" value="ECO:0007669"/>
    <property type="project" value="TreeGrafter"/>
</dbReference>
<dbReference type="GO" id="GO:1901750">
    <property type="term" value="P:leukotriene D4 biosynthetic process"/>
    <property type="evidence" value="ECO:0007669"/>
    <property type="project" value="TreeGrafter"/>
</dbReference>
<dbReference type="InterPro" id="IPR029055">
    <property type="entry name" value="Ntn_hydrolases_N"/>
</dbReference>
<gene>
    <name evidence="4" type="ORF">PHYPO_G00238650</name>
</gene>
<feature type="binding site" evidence="3">
    <location>
        <begin position="221"/>
        <end position="223"/>
    </location>
    <ligand>
        <name>L-glutamate</name>
        <dbReference type="ChEBI" id="CHEBI:29985"/>
    </ligand>
</feature>
<dbReference type="SUPFAM" id="SSF56235">
    <property type="entry name" value="N-terminal nucleophile aminohydrolases (Ntn hydrolases)"/>
    <property type="match status" value="1"/>
</dbReference>
<dbReference type="AlphaFoldDB" id="A0A5N5NP00"/>
<organism evidence="4 5">
    <name type="scientific">Pangasianodon hypophthalmus</name>
    <name type="common">Striped catfish</name>
    <name type="synonym">Helicophagus hypophthalmus</name>
    <dbReference type="NCBI Taxonomy" id="310915"/>
    <lineage>
        <taxon>Eukaryota</taxon>
        <taxon>Metazoa</taxon>
        <taxon>Chordata</taxon>
        <taxon>Craniata</taxon>
        <taxon>Vertebrata</taxon>
        <taxon>Euteleostomi</taxon>
        <taxon>Actinopterygii</taxon>
        <taxon>Neopterygii</taxon>
        <taxon>Teleostei</taxon>
        <taxon>Ostariophysi</taxon>
        <taxon>Siluriformes</taxon>
        <taxon>Pangasiidae</taxon>
        <taxon>Pangasianodon</taxon>
    </lineage>
</organism>
<protein>
    <recommendedName>
        <fullName evidence="6">Gamma-glutamyltransferase 5a</fullName>
    </recommendedName>
</protein>
<dbReference type="EMBL" id="VFJC01000009">
    <property type="protein sequence ID" value="KAB5567946.1"/>
    <property type="molecule type" value="Genomic_DNA"/>
</dbReference>
<evidence type="ECO:0000313" key="5">
    <source>
        <dbReference type="Proteomes" id="UP000327468"/>
    </source>
</evidence>
<dbReference type="InterPro" id="IPR043138">
    <property type="entry name" value="GGT_lsub"/>
</dbReference>
<dbReference type="FunFam" id="1.10.246.130:FF:000001">
    <property type="entry name" value="Gamma-glutamyltransferase 5 isoform 1"/>
    <property type="match status" value="1"/>
</dbReference>
<evidence type="ECO:0000256" key="1">
    <source>
        <dbReference type="ARBA" id="ARBA00009381"/>
    </source>
</evidence>
<sequence length="379" mass="41740">MLSRYLFVLKEQQTALSWLFKHPNGTLLKEGDTLKFEKLADTLQRIADGGAEEFYSGDVAQALVRDVQAAGGNLTLEDLKSFKVTESEAWSVSLDKYTMFFPPPPAGGAILSFILNIMEGYAMHPTSIKNHEGALTYHRYVEACKFANGLKQLIKDPSFSSNKEARALIKVEFADRVRAMISSNITHDAQYYNMTPHADTQGTTHISVLAEDGTAVSVTSTINHIFGSRVLSSNTGVILNNELADFCGRTKHIHPGERPPSSMAPVVLYSPSEKHTLVIGASGGSMITTGMAMALMNYLWLGKTLKESIASPVVYVDGKNELGFEKSFDQDVIKALRRLGHTVTTRQYFYNTVNAVSKHEDECVNAISDRRKMGEPAGY</sequence>
<feature type="binding site" evidence="3">
    <location>
        <position position="284"/>
    </location>
    <ligand>
        <name>L-glutamate</name>
        <dbReference type="ChEBI" id="CHEBI:29985"/>
    </ligand>
</feature>
<dbReference type="PRINTS" id="PR01210">
    <property type="entry name" value="GGTRANSPTASE"/>
</dbReference>
<comment type="caution">
    <text evidence="4">The sequence shown here is derived from an EMBL/GenBank/DDBJ whole genome shotgun (WGS) entry which is preliminary data.</text>
</comment>
<evidence type="ECO:0000256" key="2">
    <source>
        <dbReference type="PIRSR" id="PIRSR600101-1"/>
    </source>
</evidence>
<dbReference type="InterPro" id="IPR043137">
    <property type="entry name" value="GGT_ssub_C"/>
</dbReference>
<keyword evidence="5" id="KW-1185">Reference proteome</keyword>
<dbReference type="Pfam" id="PF01019">
    <property type="entry name" value="G_glu_transpept"/>
    <property type="match status" value="1"/>
</dbReference>
<feature type="binding site" evidence="3">
    <location>
        <position position="245"/>
    </location>
    <ligand>
        <name>L-glutamate</name>
        <dbReference type="ChEBI" id="CHEBI:29985"/>
    </ligand>
</feature>
<dbReference type="InterPro" id="IPR000101">
    <property type="entry name" value="GGT_peptidase"/>
</dbReference>
<evidence type="ECO:0008006" key="6">
    <source>
        <dbReference type="Google" id="ProtNLM"/>
    </source>
</evidence>
<feature type="binding site" evidence="3">
    <location>
        <begin position="261"/>
        <end position="262"/>
    </location>
    <ligand>
        <name>L-glutamate</name>
        <dbReference type="ChEBI" id="CHEBI:29985"/>
    </ligand>
</feature>
<proteinExistence type="inferred from homology"/>
<dbReference type="Gene3D" id="1.10.246.130">
    <property type="match status" value="1"/>
</dbReference>
<dbReference type="FunFam" id="3.60.20.40:FF:000011">
    <property type="entry name" value="Gamma-glutamyltransferase 5a"/>
    <property type="match status" value="1"/>
</dbReference>
<feature type="active site" description="Nucleophile" evidence="2">
    <location>
        <position position="203"/>
    </location>
</feature>
<evidence type="ECO:0000256" key="3">
    <source>
        <dbReference type="PIRSR" id="PIRSR600101-2"/>
    </source>
</evidence>
<dbReference type="Gene3D" id="3.60.20.40">
    <property type="match status" value="1"/>
</dbReference>
<dbReference type="PANTHER" id="PTHR11686:SF19">
    <property type="entry name" value="GLUTATHIONE HYDROLASE 5 PROENZYME"/>
    <property type="match status" value="1"/>
</dbReference>